<proteinExistence type="predicted"/>
<keyword evidence="2" id="KW-1185">Reference proteome</keyword>
<accession>A0A0R3KVJ3</accession>
<reference evidence="1 2" key="1">
    <citation type="submission" date="2014-03" db="EMBL/GenBank/DDBJ databases">
        <title>Bradyrhizobium valentinum sp. nov., isolated from effective nodules of Lupinus mariae-josephae, a lupine endemic of basic-lime soils in Eastern Spain.</title>
        <authorList>
            <person name="Duran D."/>
            <person name="Rey L."/>
            <person name="Navarro A."/>
            <person name="Busquets A."/>
            <person name="Imperial J."/>
            <person name="Ruiz-Argueso T."/>
        </authorList>
    </citation>
    <scope>NUCLEOTIDE SEQUENCE [LARGE SCALE GENOMIC DNA]</scope>
    <source>
        <strain evidence="1 2">LmjM3</strain>
    </source>
</reference>
<sequence length="63" mass="7181">MAKAIEQIDETYVRYTNRAALENLRSHRRKIRFDIKSRSSAFASSQLVGQIDEEIAFINAGPP</sequence>
<dbReference type="AlphaFoldDB" id="A0A0R3KVJ3"/>
<evidence type="ECO:0000313" key="1">
    <source>
        <dbReference type="EMBL" id="KRQ96885.1"/>
    </source>
</evidence>
<protein>
    <submittedName>
        <fullName evidence="1">Uncharacterized protein</fullName>
    </submittedName>
</protein>
<evidence type="ECO:0000313" key="2">
    <source>
        <dbReference type="Proteomes" id="UP000051913"/>
    </source>
</evidence>
<gene>
    <name evidence="1" type="ORF">CP49_32940</name>
</gene>
<organism evidence="1 2">
    <name type="scientific">Bradyrhizobium valentinum</name>
    <dbReference type="NCBI Taxonomy" id="1518501"/>
    <lineage>
        <taxon>Bacteria</taxon>
        <taxon>Pseudomonadati</taxon>
        <taxon>Pseudomonadota</taxon>
        <taxon>Alphaproteobacteria</taxon>
        <taxon>Hyphomicrobiales</taxon>
        <taxon>Nitrobacteraceae</taxon>
        <taxon>Bradyrhizobium</taxon>
    </lineage>
</organism>
<comment type="caution">
    <text evidence="1">The sequence shown here is derived from an EMBL/GenBank/DDBJ whole genome shotgun (WGS) entry which is preliminary data.</text>
</comment>
<dbReference type="Proteomes" id="UP000051913">
    <property type="component" value="Unassembled WGS sequence"/>
</dbReference>
<name>A0A0R3KVJ3_9BRAD</name>
<dbReference type="EMBL" id="LLXX01000188">
    <property type="protein sequence ID" value="KRQ96885.1"/>
    <property type="molecule type" value="Genomic_DNA"/>
</dbReference>